<reference evidence="12" key="2">
    <citation type="submission" date="2019-12" db="EMBL/GenBank/DDBJ databases">
        <title>The whole-genome sequencing of Haloarcula japonica strain pws8.</title>
        <authorList>
            <person name="Verma D.K."/>
            <person name="Gopal K."/>
            <person name="Prasad E.S."/>
        </authorList>
    </citation>
    <scope>NUCLEOTIDE SEQUENCE</scope>
    <source>
        <strain evidence="12">Pws8</strain>
    </source>
</reference>
<evidence type="ECO:0000256" key="1">
    <source>
        <dbReference type="ARBA" id="ARBA00004651"/>
    </source>
</evidence>
<keyword evidence="5 10" id="KW-0812">Transmembrane</keyword>
<dbReference type="GO" id="GO:1903806">
    <property type="term" value="P:L-isoleucine import across plasma membrane"/>
    <property type="evidence" value="ECO:0007669"/>
    <property type="project" value="TreeGrafter"/>
</dbReference>
<keyword evidence="4" id="KW-0997">Cell inner membrane</keyword>
<dbReference type="OrthoDB" id="31233at2157"/>
<name>A0A0N0BNU2_9EURY</name>
<dbReference type="PANTHER" id="PTHR11795:SF371">
    <property type="entry name" value="HIGH-AFFINITY BRANCHED-CHAIN AMINO ACID TRANSPORT SYSTEM PERMEASE PROTEIN LIVH"/>
    <property type="match status" value="1"/>
</dbReference>
<comment type="similarity">
    <text evidence="9">Belongs to the binding-protein-dependent transport system permease family. LivHM subfamily.</text>
</comment>
<dbReference type="CDD" id="cd06582">
    <property type="entry name" value="TM_PBP1_LivH_like"/>
    <property type="match status" value="1"/>
</dbReference>
<evidence type="ECO:0000313" key="11">
    <source>
        <dbReference type="EMBL" id="KOX92994.1"/>
    </source>
</evidence>
<dbReference type="GO" id="GO:0005886">
    <property type="term" value="C:plasma membrane"/>
    <property type="evidence" value="ECO:0007669"/>
    <property type="project" value="UniProtKB-SubCell"/>
</dbReference>
<organism evidence="11 13">
    <name type="scientific">Haloarcula rubripromontorii</name>
    <dbReference type="NCBI Taxonomy" id="1705562"/>
    <lineage>
        <taxon>Archaea</taxon>
        <taxon>Methanobacteriati</taxon>
        <taxon>Methanobacteriota</taxon>
        <taxon>Stenosarchaea group</taxon>
        <taxon>Halobacteria</taxon>
        <taxon>Halobacteriales</taxon>
        <taxon>Haloarculaceae</taxon>
        <taxon>Haloarcula</taxon>
    </lineage>
</organism>
<feature type="transmembrane region" description="Helical" evidence="10">
    <location>
        <begin position="269"/>
        <end position="289"/>
    </location>
</feature>
<dbReference type="GO" id="GO:0015188">
    <property type="term" value="F:L-isoleucine transmembrane transporter activity"/>
    <property type="evidence" value="ECO:0007669"/>
    <property type="project" value="TreeGrafter"/>
</dbReference>
<dbReference type="RefSeq" id="WP_053968137.1">
    <property type="nucleotide sequence ID" value="NZ_JAWJXX010000003.1"/>
</dbReference>
<protein>
    <submittedName>
        <fullName evidence="11">Branched-chain amino acid ABC transporter permease</fullName>
    </submittedName>
</protein>
<dbReference type="AlphaFoldDB" id="A0A0N0BNU2"/>
<evidence type="ECO:0000256" key="3">
    <source>
        <dbReference type="ARBA" id="ARBA00022475"/>
    </source>
</evidence>
<dbReference type="EMBL" id="LIUF01000003">
    <property type="protein sequence ID" value="KOX92994.1"/>
    <property type="molecule type" value="Genomic_DNA"/>
</dbReference>
<dbReference type="STRING" id="1705562.AMS69_11125"/>
<accession>A0A0N0BNU2</accession>
<evidence type="ECO:0000256" key="10">
    <source>
        <dbReference type="SAM" id="Phobius"/>
    </source>
</evidence>
<dbReference type="Pfam" id="PF02653">
    <property type="entry name" value="BPD_transp_2"/>
    <property type="match status" value="1"/>
</dbReference>
<dbReference type="PATRIC" id="fig|1705562.3.peg.410"/>
<comment type="subcellular location">
    <subcellularLocation>
        <location evidence="1">Cell membrane</location>
        <topology evidence="1">Multi-pass membrane protein</topology>
    </subcellularLocation>
</comment>
<keyword evidence="8 10" id="KW-0472">Membrane</keyword>
<evidence type="ECO:0000313" key="12">
    <source>
        <dbReference type="EMBL" id="NLV06661.1"/>
    </source>
</evidence>
<dbReference type="GO" id="GO:0042941">
    <property type="term" value="P:D-alanine transmembrane transport"/>
    <property type="evidence" value="ECO:0007669"/>
    <property type="project" value="TreeGrafter"/>
</dbReference>
<reference evidence="11 13" key="1">
    <citation type="submission" date="2015-08" db="EMBL/GenBank/DDBJ databases">
        <title>Genomes of Isolates from Cabo Rojo, PR.</title>
        <authorList>
            <person name="Sanchez-Nieves R.L."/>
            <person name="Montalvo-Rodriguez R."/>
        </authorList>
    </citation>
    <scope>NUCLEOTIDE SEQUENCE [LARGE SCALE GENOMIC DNA]</scope>
    <source>
        <strain evidence="11 13">SL3</strain>
    </source>
</reference>
<evidence type="ECO:0000256" key="9">
    <source>
        <dbReference type="ARBA" id="ARBA00037998"/>
    </source>
</evidence>
<dbReference type="InterPro" id="IPR001851">
    <property type="entry name" value="ABC_transp_permease"/>
</dbReference>
<keyword evidence="3" id="KW-1003">Cell membrane</keyword>
<evidence type="ECO:0000256" key="7">
    <source>
        <dbReference type="ARBA" id="ARBA00022989"/>
    </source>
</evidence>
<proteinExistence type="inferred from homology"/>
<feature type="transmembrane region" description="Helical" evidence="10">
    <location>
        <begin position="174"/>
        <end position="196"/>
    </location>
</feature>
<feature type="transmembrane region" description="Helical" evidence="10">
    <location>
        <begin position="21"/>
        <end position="47"/>
    </location>
</feature>
<dbReference type="GO" id="GO:0015808">
    <property type="term" value="P:L-alanine transport"/>
    <property type="evidence" value="ECO:0007669"/>
    <property type="project" value="TreeGrafter"/>
</dbReference>
<dbReference type="InterPro" id="IPR052157">
    <property type="entry name" value="BCAA_transport_permease"/>
</dbReference>
<feature type="transmembrane region" description="Helical" evidence="10">
    <location>
        <begin position="67"/>
        <end position="88"/>
    </location>
</feature>
<dbReference type="GO" id="GO:0015192">
    <property type="term" value="F:L-phenylalanine transmembrane transporter activity"/>
    <property type="evidence" value="ECO:0007669"/>
    <property type="project" value="TreeGrafter"/>
</dbReference>
<keyword evidence="2" id="KW-0813">Transport</keyword>
<gene>
    <name evidence="11" type="ORF">AMS69_11125</name>
    <name evidence="12" type="ORF">GOC83_11035</name>
</gene>
<feature type="transmembrane region" description="Helical" evidence="10">
    <location>
        <begin position="100"/>
        <end position="120"/>
    </location>
</feature>
<keyword evidence="7 10" id="KW-1133">Transmembrane helix</keyword>
<sequence length="371" mass="38091">MGIAEFARDGRVVVGDRPGAAVVAAVSGFLLLDLVAKLAGTTVFFLGTKLLGGSLTVGSLLSMVVDGLLVGLAVGLAGIGLSMTYSILDFANFAHGDTVTVGAFLGWVAAYITAGLGTGAPISELFMLNSGRQLSTVSTFGPVLLGLIIAGVGSIGIVLLIDRLTYRPMRDTDNISLLIASIGVALALRYLIAFVFGTQTSGVASGGLRVTVFSMISVTDNEITLLVVSVLLMLGVHLLLQRTKLGKAMRAMADNEDLARVTGIPTERVIRLTWILGGGLAGIGGYLLVLESGTIAFNFGWILLLLIFAAVIVGGIGSIYGAMAGGVLIGLVDSLALIWLPSGLTRASAFLVLIVVLLLRPSGIFGGVSTA</sequence>
<dbReference type="Proteomes" id="UP000037729">
    <property type="component" value="Unassembled WGS sequence"/>
</dbReference>
<evidence type="ECO:0000256" key="4">
    <source>
        <dbReference type="ARBA" id="ARBA00022519"/>
    </source>
</evidence>
<dbReference type="Proteomes" id="UP000610611">
    <property type="component" value="Unassembled WGS sequence"/>
</dbReference>
<evidence type="ECO:0000256" key="5">
    <source>
        <dbReference type="ARBA" id="ARBA00022692"/>
    </source>
</evidence>
<dbReference type="GO" id="GO:0005304">
    <property type="term" value="F:L-valine transmembrane transporter activity"/>
    <property type="evidence" value="ECO:0007669"/>
    <property type="project" value="TreeGrafter"/>
</dbReference>
<evidence type="ECO:0000313" key="13">
    <source>
        <dbReference type="Proteomes" id="UP000037729"/>
    </source>
</evidence>
<dbReference type="EMBL" id="WOWB01000001">
    <property type="protein sequence ID" value="NLV06661.1"/>
    <property type="molecule type" value="Genomic_DNA"/>
</dbReference>
<feature type="transmembrane region" description="Helical" evidence="10">
    <location>
        <begin position="223"/>
        <end position="240"/>
    </location>
</feature>
<evidence type="ECO:0000256" key="6">
    <source>
        <dbReference type="ARBA" id="ARBA00022970"/>
    </source>
</evidence>
<dbReference type="PANTHER" id="PTHR11795">
    <property type="entry name" value="BRANCHED-CHAIN AMINO ACID TRANSPORT SYSTEM PERMEASE PROTEIN LIVH"/>
    <property type="match status" value="1"/>
</dbReference>
<dbReference type="GO" id="GO:0015190">
    <property type="term" value="F:L-leucine transmembrane transporter activity"/>
    <property type="evidence" value="ECO:0007669"/>
    <property type="project" value="TreeGrafter"/>
</dbReference>
<keyword evidence="13" id="KW-1185">Reference proteome</keyword>
<feature type="transmembrane region" description="Helical" evidence="10">
    <location>
        <begin position="140"/>
        <end position="162"/>
    </location>
</feature>
<keyword evidence="6" id="KW-0029">Amino-acid transport</keyword>
<evidence type="ECO:0000256" key="8">
    <source>
        <dbReference type="ARBA" id="ARBA00023136"/>
    </source>
</evidence>
<feature type="transmembrane region" description="Helical" evidence="10">
    <location>
        <begin position="295"/>
        <end position="313"/>
    </location>
</feature>
<evidence type="ECO:0000256" key="2">
    <source>
        <dbReference type="ARBA" id="ARBA00022448"/>
    </source>
</evidence>
<comment type="caution">
    <text evidence="11">The sequence shown here is derived from an EMBL/GenBank/DDBJ whole genome shotgun (WGS) entry which is preliminary data.</text>
</comment>